<keyword evidence="2" id="KW-1185">Reference proteome</keyword>
<organism evidence="1 2">
    <name type="scientific">Brachionus calyciflorus</name>
    <dbReference type="NCBI Taxonomy" id="104777"/>
    <lineage>
        <taxon>Eukaryota</taxon>
        <taxon>Metazoa</taxon>
        <taxon>Spiralia</taxon>
        <taxon>Gnathifera</taxon>
        <taxon>Rotifera</taxon>
        <taxon>Eurotatoria</taxon>
        <taxon>Monogononta</taxon>
        <taxon>Pseudotrocha</taxon>
        <taxon>Ploima</taxon>
        <taxon>Brachionidae</taxon>
        <taxon>Brachionus</taxon>
    </lineage>
</organism>
<sequence>MEVPSYIVKSLINKTNLTSNMSTNSLNQAMNIKLFVVTVCSGSTSSLPSLNYGKFELPMIELDSSSVDQLEPLEVKTSLYI</sequence>
<comment type="caution">
    <text evidence="1">The sequence shown here is derived from an EMBL/GenBank/DDBJ whole genome shotgun (WGS) entry which is preliminary data.</text>
</comment>
<gene>
    <name evidence="1" type="ORF">OXX778_LOCUS23176</name>
</gene>
<accession>A0A814SLG9</accession>
<evidence type="ECO:0000313" key="2">
    <source>
        <dbReference type="Proteomes" id="UP000663879"/>
    </source>
</evidence>
<dbReference type="EMBL" id="CAJNOC010011447">
    <property type="protein sequence ID" value="CAF1148066.1"/>
    <property type="molecule type" value="Genomic_DNA"/>
</dbReference>
<dbReference type="Proteomes" id="UP000663879">
    <property type="component" value="Unassembled WGS sequence"/>
</dbReference>
<proteinExistence type="predicted"/>
<reference evidence="1" key="1">
    <citation type="submission" date="2021-02" db="EMBL/GenBank/DDBJ databases">
        <authorList>
            <person name="Nowell W R."/>
        </authorList>
    </citation>
    <scope>NUCLEOTIDE SEQUENCE</scope>
    <source>
        <strain evidence="1">Ploen Becks lab</strain>
    </source>
</reference>
<dbReference type="AlphaFoldDB" id="A0A814SLG9"/>
<name>A0A814SLG9_9BILA</name>
<protein>
    <submittedName>
        <fullName evidence="1">Uncharacterized protein</fullName>
    </submittedName>
</protein>
<feature type="non-terminal residue" evidence="1">
    <location>
        <position position="1"/>
    </location>
</feature>
<evidence type="ECO:0000313" key="1">
    <source>
        <dbReference type="EMBL" id="CAF1148066.1"/>
    </source>
</evidence>